<dbReference type="STRING" id="6832.A0A553PMK0"/>
<feature type="transmembrane region" description="Helical" evidence="6">
    <location>
        <begin position="129"/>
        <end position="147"/>
    </location>
</feature>
<feature type="transmembrane region" description="Helical" evidence="6">
    <location>
        <begin position="333"/>
        <end position="350"/>
    </location>
</feature>
<reference evidence="8 9" key="1">
    <citation type="journal article" date="2018" name="Nat. Ecol. Evol.">
        <title>Genomic signatures of mitonuclear coevolution across populations of Tigriopus californicus.</title>
        <authorList>
            <person name="Barreto F.S."/>
            <person name="Watson E.T."/>
            <person name="Lima T.G."/>
            <person name="Willett C.S."/>
            <person name="Edmands S."/>
            <person name="Li W."/>
            <person name="Burton R.S."/>
        </authorList>
    </citation>
    <scope>NUCLEOTIDE SEQUENCE [LARGE SCALE GENOMIC DNA]</scope>
    <source>
        <strain evidence="8 9">San Diego</strain>
    </source>
</reference>
<organism evidence="8 9">
    <name type="scientific">Tigriopus californicus</name>
    <name type="common">Marine copepod</name>
    <dbReference type="NCBI Taxonomy" id="6832"/>
    <lineage>
        <taxon>Eukaryota</taxon>
        <taxon>Metazoa</taxon>
        <taxon>Ecdysozoa</taxon>
        <taxon>Arthropoda</taxon>
        <taxon>Crustacea</taxon>
        <taxon>Multicrustacea</taxon>
        <taxon>Hexanauplia</taxon>
        <taxon>Copepoda</taxon>
        <taxon>Harpacticoida</taxon>
        <taxon>Harpacticidae</taxon>
        <taxon>Tigriopus</taxon>
    </lineage>
</organism>
<dbReference type="EMBL" id="VCGU01000003">
    <property type="protein sequence ID" value="TRY78889.1"/>
    <property type="molecule type" value="Genomic_DNA"/>
</dbReference>
<keyword evidence="9" id="KW-1185">Reference proteome</keyword>
<evidence type="ECO:0000256" key="6">
    <source>
        <dbReference type="SAM" id="Phobius"/>
    </source>
</evidence>
<evidence type="ECO:0000256" key="5">
    <source>
        <dbReference type="SAM" id="MobiDB-lite"/>
    </source>
</evidence>
<dbReference type="OMA" id="WWTSNIV"/>
<gene>
    <name evidence="8" type="ORF">TCAL_04223</name>
</gene>
<accession>A0A553PMK0</accession>
<keyword evidence="3 6" id="KW-1133">Transmembrane helix</keyword>
<evidence type="ECO:0000259" key="7">
    <source>
        <dbReference type="Pfam" id="PF03151"/>
    </source>
</evidence>
<comment type="caution">
    <text evidence="8">The sequence shown here is derived from an EMBL/GenBank/DDBJ whole genome shotgun (WGS) entry which is preliminary data.</text>
</comment>
<feature type="transmembrane region" description="Helical" evidence="6">
    <location>
        <begin position="240"/>
        <end position="261"/>
    </location>
</feature>
<evidence type="ECO:0000256" key="3">
    <source>
        <dbReference type="ARBA" id="ARBA00022989"/>
    </source>
</evidence>
<dbReference type="InterPro" id="IPR004853">
    <property type="entry name" value="Sugar_P_trans_dom"/>
</dbReference>
<feature type="region of interest" description="Disordered" evidence="5">
    <location>
        <begin position="17"/>
        <end position="41"/>
    </location>
</feature>
<keyword evidence="2 6" id="KW-0812">Transmembrane</keyword>
<evidence type="ECO:0000256" key="2">
    <source>
        <dbReference type="ARBA" id="ARBA00022692"/>
    </source>
</evidence>
<sequence length="360" mass="39720">MKSTHDIEAVHLISDEPDRDPLLKTGTGESDADSSVGRKMNRPPEPLSRRYLRVLAVVSLYWFVSISMVFVNKRLLSGKTDFDAPFFVTWFQCVISVIGCYGVYGLTLMFPDYIEFPRPKLNRTTCLKVLPLSVVFCAMIGFNNLCLQSVGVSFYYVGRSLTTVFNVICTFLILGQKTSMNAVISCGVIVFGFWLGVDQEGALGSLSMLGVIYGVMASLCVALFAIYIKKVLPLVDDNIWTLTLYNNVNASLLFIPLILLWGETPSILGSPEVVRFSFWFDMMVGGVLGLAIGSVTGLQVKVTSPLTHNISGTAKAAAQTLLATQINAEIKSLWWWVSNAVVLIGTLMYTRVKQLEMAKK</sequence>
<feature type="transmembrane region" description="Helical" evidence="6">
    <location>
        <begin position="180"/>
        <end position="197"/>
    </location>
</feature>
<dbReference type="InterPro" id="IPR050186">
    <property type="entry name" value="TPT_transporter"/>
</dbReference>
<feature type="transmembrane region" description="Helical" evidence="6">
    <location>
        <begin position="273"/>
        <end position="295"/>
    </location>
</feature>
<dbReference type="AlphaFoldDB" id="A0A553PMK0"/>
<protein>
    <recommendedName>
        <fullName evidence="7">Sugar phosphate transporter domain-containing protein</fullName>
    </recommendedName>
</protein>
<evidence type="ECO:0000313" key="8">
    <source>
        <dbReference type="EMBL" id="TRY78889.1"/>
    </source>
</evidence>
<dbReference type="PANTHER" id="PTHR11132">
    <property type="entry name" value="SOLUTE CARRIER FAMILY 35"/>
    <property type="match status" value="1"/>
</dbReference>
<feature type="transmembrane region" description="Helical" evidence="6">
    <location>
        <begin position="84"/>
        <end position="109"/>
    </location>
</feature>
<evidence type="ECO:0000313" key="9">
    <source>
        <dbReference type="Proteomes" id="UP000318571"/>
    </source>
</evidence>
<dbReference type="GO" id="GO:0016020">
    <property type="term" value="C:membrane"/>
    <property type="evidence" value="ECO:0007669"/>
    <property type="project" value="UniProtKB-SubCell"/>
</dbReference>
<feature type="domain" description="Sugar phosphate transporter" evidence="7">
    <location>
        <begin position="53"/>
        <end position="349"/>
    </location>
</feature>
<proteinExistence type="predicted"/>
<dbReference type="Proteomes" id="UP000318571">
    <property type="component" value="Chromosome 11"/>
</dbReference>
<evidence type="ECO:0000256" key="1">
    <source>
        <dbReference type="ARBA" id="ARBA00004141"/>
    </source>
</evidence>
<name>A0A553PMK0_TIGCA</name>
<comment type="subcellular location">
    <subcellularLocation>
        <location evidence="1">Membrane</location>
        <topology evidence="1">Multi-pass membrane protein</topology>
    </subcellularLocation>
</comment>
<dbReference type="Pfam" id="PF03151">
    <property type="entry name" value="TPT"/>
    <property type="match status" value="1"/>
</dbReference>
<feature type="transmembrane region" description="Helical" evidence="6">
    <location>
        <begin position="154"/>
        <end position="174"/>
    </location>
</feature>
<keyword evidence="4 6" id="KW-0472">Membrane</keyword>
<evidence type="ECO:0000256" key="4">
    <source>
        <dbReference type="ARBA" id="ARBA00023136"/>
    </source>
</evidence>
<feature type="transmembrane region" description="Helical" evidence="6">
    <location>
        <begin position="51"/>
        <end position="72"/>
    </location>
</feature>
<feature type="transmembrane region" description="Helical" evidence="6">
    <location>
        <begin position="209"/>
        <end position="228"/>
    </location>
</feature>